<dbReference type="InterPro" id="IPR050067">
    <property type="entry name" value="IPM_dehydratase_rel_enz"/>
</dbReference>
<dbReference type="NCBIfam" id="NF001614">
    <property type="entry name" value="PRK00402.1"/>
    <property type="match status" value="1"/>
</dbReference>
<evidence type="ECO:0000259" key="5">
    <source>
        <dbReference type="Pfam" id="PF00330"/>
    </source>
</evidence>
<evidence type="ECO:0000313" key="6">
    <source>
        <dbReference type="EMBL" id="CQD11649.1"/>
    </source>
</evidence>
<gene>
    <name evidence="6" type="ORF">BN970_02359</name>
</gene>
<protein>
    <submittedName>
        <fullName evidence="6">3-isopropylmalate dehydratase large subunit</fullName>
    </submittedName>
</protein>
<sequence>MTTTARARLRELLDRGQLIVAPGVYDGISAQLAKRTGHTAAYLTGAGVAASGFGLPDIGLVTQTEMVERARIVVRALGDVPLLADADTGYGAPINVIRTVREYEYAGVAALQLEDQAFPKRCGHLPDKELVSADDFVRTLGAALEARTDEDMLLIARTDARGPLGLDEAIARANRYAAEGADILFVEAPQSYSEIARIAAEVKGPLLLNLVIGGLTPEQSADRLQELGFAVAIHPSAVLAQSTLGTLTALCQLRGISADEFLPSKPEEFFNLVGMAEWFALGNKYQPPDRRFDMGMTMIERILARKAGLPEVHAGDIVTVNVDMTVLIDLQFATMWIQPLKIHDRAKVAIVMDHAVPAPTIKDAAGGPKARKFAADFDIKRFYDVGRHGICHQVIAENGLARPGDILACTDSHTCAGGAYNTAARGLGPAEVYSILCTGSTWFQASATIRYELIGSLPAGVSGKDVFLHIANEYGDAANLNLEYGGPGLASIPLNDRRTIATQGAEVSADFSTFAYDDVLAEHFHELGISEYQPTYPDSDASYHAVREIDLSALAPYVARPGTVSRNGLPVTEIEPRKIDQAFIGSCANGQLDDLRIAADILRGRQVAPGVRLIVTPASQQVYRDAMRLGYLQDIADAGAVVTNATCGACFGYHLGVVGPGEVCLTSSTRNFTGRMGSTEAEIYMASPATVAASAVAGHITDARDGAAR</sequence>
<keyword evidence="3" id="KW-0411">Iron-sulfur</keyword>
<dbReference type="InterPro" id="IPR015931">
    <property type="entry name" value="Acnase/IPM_dHydase_lsu_aba_1/3"/>
</dbReference>
<dbReference type="PANTHER" id="PTHR43822:SF2">
    <property type="entry name" value="HOMOACONITASE, MITOCHONDRIAL"/>
    <property type="match status" value="1"/>
</dbReference>
<dbReference type="Pfam" id="PF13714">
    <property type="entry name" value="PEP_mutase"/>
    <property type="match status" value="1"/>
</dbReference>
<reference evidence="6 7" key="1">
    <citation type="submission" date="2015-03" db="EMBL/GenBank/DDBJ databases">
        <authorList>
            <person name="Murphy D."/>
        </authorList>
    </citation>
    <scope>NUCLEOTIDE SEQUENCE [LARGE SCALE GENOMIC DNA]</scope>
    <source>
        <strain evidence="6 7">D16</strain>
    </source>
</reference>
<name>A0A0U1DDW2_9MYCO</name>
<dbReference type="SUPFAM" id="SSF51621">
    <property type="entry name" value="Phosphoenolpyruvate/pyruvate domain"/>
    <property type="match status" value="1"/>
</dbReference>
<evidence type="ECO:0000313" key="7">
    <source>
        <dbReference type="Proteomes" id="UP000182227"/>
    </source>
</evidence>
<feature type="domain" description="Aconitase/3-isopropylmalate dehydratase large subunit alpha/beta/alpha" evidence="5">
    <location>
        <begin position="371"/>
        <end position="698"/>
    </location>
</feature>
<accession>A0A0U1DDW2</accession>
<evidence type="ECO:0000256" key="2">
    <source>
        <dbReference type="ARBA" id="ARBA00023004"/>
    </source>
</evidence>
<dbReference type="InterPro" id="IPR018523">
    <property type="entry name" value="Isocitrate_lyase_ph_CS"/>
</dbReference>
<dbReference type="Gene3D" id="3.20.20.60">
    <property type="entry name" value="Phosphoenolpyruvate-binding domains"/>
    <property type="match status" value="1"/>
</dbReference>
<dbReference type="GO" id="GO:0046872">
    <property type="term" value="F:metal ion binding"/>
    <property type="evidence" value="ECO:0007669"/>
    <property type="project" value="UniProtKB-KW"/>
</dbReference>
<dbReference type="AlphaFoldDB" id="A0A0U1DDW2"/>
<evidence type="ECO:0000256" key="3">
    <source>
        <dbReference type="ARBA" id="ARBA00023014"/>
    </source>
</evidence>
<proteinExistence type="predicted"/>
<evidence type="ECO:0000256" key="4">
    <source>
        <dbReference type="ARBA" id="ARBA00023239"/>
    </source>
</evidence>
<keyword evidence="2" id="KW-0408">Iron</keyword>
<dbReference type="Pfam" id="PF00330">
    <property type="entry name" value="Aconitase"/>
    <property type="match status" value="1"/>
</dbReference>
<dbReference type="GO" id="GO:0043436">
    <property type="term" value="P:oxoacid metabolic process"/>
    <property type="evidence" value="ECO:0007669"/>
    <property type="project" value="UniProtKB-ARBA"/>
</dbReference>
<dbReference type="GO" id="GO:0051536">
    <property type="term" value="F:iron-sulfur cluster binding"/>
    <property type="evidence" value="ECO:0007669"/>
    <property type="project" value="UniProtKB-KW"/>
</dbReference>
<dbReference type="SUPFAM" id="SSF53732">
    <property type="entry name" value="Aconitase iron-sulfur domain"/>
    <property type="match status" value="1"/>
</dbReference>
<evidence type="ECO:0000256" key="1">
    <source>
        <dbReference type="ARBA" id="ARBA00022723"/>
    </source>
</evidence>
<dbReference type="PROSITE" id="PS00161">
    <property type="entry name" value="ISOCITRATE_LYASE"/>
    <property type="match status" value="1"/>
</dbReference>
<dbReference type="InterPro" id="IPR036008">
    <property type="entry name" value="Aconitase_4Fe-4S_dom"/>
</dbReference>
<dbReference type="InterPro" id="IPR040442">
    <property type="entry name" value="Pyrv_kinase-like_dom_sf"/>
</dbReference>
<dbReference type="InterPro" id="IPR001030">
    <property type="entry name" value="Acoase/IPM_deHydtase_lsu_aba"/>
</dbReference>
<keyword evidence="4" id="KW-0456">Lyase</keyword>
<dbReference type="CDD" id="cd00377">
    <property type="entry name" value="ICL_PEPM"/>
    <property type="match status" value="1"/>
</dbReference>
<keyword evidence="1" id="KW-0479">Metal-binding</keyword>
<dbReference type="GO" id="GO:0016833">
    <property type="term" value="F:oxo-acid-lyase activity"/>
    <property type="evidence" value="ECO:0007669"/>
    <property type="project" value="UniProtKB-ARBA"/>
</dbReference>
<dbReference type="EMBL" id="CTEF01000001">
    <property type="protein sequence ID" value="CQD11649.1"/>
    <property type="molecule type" value="Genomic_DNA"/>
</dbReference>
<dbReference type="Gene3D" id="3.30.499.10">
    <property type="entry name" value="Aconitase, domain 3"/>
    <property type="match status" value="2"/>
</dbReference>
<dbReference type="PRINTS" id="PR00415">
    <property type="entry name" value="ACONITASE"/>
</dbReference>
<dbReference type="InterPro" id="IPR039556">
    <property type="entry name" value="ICL/PEPM"/>
</dbReference>
<dbReference type="PANTHER" id="PTHR43822">
    <property type="entry name" value="HOMOACONITASE, MITOCHONDRIAL-RELATED"/>
    <property type="match status" value="1"/>
</dbReference>
<dbReference type="InterPro" id="IPR015813">
    <property type="entry name" value="Pyrv/PenolPyrv_kinase-like_dom"/>
</dbReference>
<organism evidence="6 7">
    <name type="scientific">Mycolicibacterium conceptionense</name>
    <dbReference type="NCBI Taxonomy" id="451644"/>
    <lineage>
        <taxon>Bacteria</taxon>
        <taxon>Bacillati</taxon>
        <taxon>Actinomycetota</taxon>
        <taxon>Actinomycetes</taxon>
        <taxon>Mycobacteriales</taxon>
        <taxon>Mycobacteriaceae</taxon>
        <taxon>Mycolicibacterium</taxon>
    </lineage>
</organism>
<dbReference type="Proteomes" id="UP000182227">
    <property type="component" value="Unassembled WGS sequence"/>
</dbReference>